<proteinExistence type="predicted"/>
<gene>
    <name evidence="1" type="ORF">ZHAS_00015281</name>
</gene>
<evidence type="ECO:0000313" key="3">
    <source>
        <dbReference type="Proteomes" id="UP000030765"/>
    </source>
</evidence>
<reference evidence="2" key="2">
    <citation type="submission" date="2020-05" db="UniProtKB">
        <authorList>
            <consortium name="EnsemblMetazoa"/>
        </authorList>
    </citation>
    <scope>IDENTIFICATION</scope>
</reference>
<evidence type="ECO:0000313" key="1">
    <source>
        <dbReference type="EMBL" id="KFB47257.1"/>
    </source>
</evidence>
<dbReference type="Proteomes" id="UP000030765">
    <property type="component" value="Unassembled WGS sequence"/>
</dbReference>
<organism evidence="1">
    <name type="scientific">Anopheles sinensis</name>
    <name type="common">Mosquito</name>
    <dbReference type="NCBI Taxonomy" id="74873"/>
    <lineage>
        <taxon>Eukaryota</taxon>
        <taxon>Metazoa</taxon>
        <taxon>Ecdysozoa</taxon>
        <taxon>Arthropoda</taxon>
        <taxon>Hexapoda</taxon>
        <taxon>Insecta</taxon>
        <taxon>Pterygota</taxon>
        <taxon>Neoptera</taxon>
        <taxon>Endopterygota</taxon>
        <taxon>Diptera</taxon>
        <taxon>Nematocera</taxon>
        <taxon>Culicoidea</taxon>
        <taxon>Culicidae</taxon>
        <taxon>Anophelinae</taxon>
        <taxon>Anopheles</taxon>
    </lineage>
</organism>
<sequence length="93" mass="10657">MRRMKTPNSFDQVSKIGPERFCRFCAMRNDFRGTFGKWENGQAGCEDINWGFALQNPITDTFAIIHTVDLRHFGANRQLTATTTATESFLRAH</sequence>
<evidence type="ECO:0000313" key="2">
    <source>
        <dbReference type="EnsemblMetazoa" id="ASIC015281-PA"/>
    </source>
</evidence>
<dbReference type="AlphaFoldDB" id="A0A084WAL3"/>
<keyword evidence="3" id="KW-1185">Reference proteome</keyword>
<dbReference type="EnsemblMetazoa" id="ASIC015281-RA">
    <property type="protein sequence ID" value="ASIC015281-PA"/>
    <property type="gene ID" value="ASIC015281"/>
</dbReference>
<reference evidence="1 3" key="1">
    <citation type="journal article" date="2014" name="BMC Genomics">
        <title>Genome sequence of Anopheles sinensis provides insight into genetics basis of mosquito competence for malaria parasites.</title>
        <authorList>
            <person name="Zhou D."/>
            <person name="Zhang D."/>
            <person name="Ding G."/>
            <person name="Shi L."/>
            <person name="Hou Q."/>
            <person name="Ye Y."/>
            <person name="Xu Y."/>
            <person name="Zhou H."/>
            <person name="Xiong C."/>
            <person name="Li S."/>
            <person name="Yu J."/>
            <person name="Hong S."/>
            <person name="Yu X."/>
            <person name="Zou P."/>
            <person name="Chen C."/>
            <person name="Chang X."/>
            <person name="Wang W."/>
            <person name="Lv Y."/>
            <person name="Sun Y."/>
            <person name="Ma L."/>
            <person name="Shen B."/>
            <person name="Zhu C."/>
        </authorList>
    </citation>
    <scope>NUCLEOTIDE SEQUENCE [LARGE SCALE GENOMIC DNA]</scope>
</reference>
<dbReference type="EMBL" id="KE525330">
    <property type="protein sequence ID" value="KFB47257.1"/>
    <property type="molecule type" value="Genomic_DNA"/>
</dbReference>
<protein>
    <submittedName>
        <fullName evidence="1 2">DNA polymerase</fullName>
    </submittedName>
</protein>
<dbReference type="EMBL" id="ATLV01022203">
    <property type="status" value="NOT_ANNOTATED_CDS"/>
    <property type="molecule type" value="Genomic_DNA"/>
</dbReference>
<dbReference type="VEuPathDB" id="VectorBase:ASIC015281"/>
<accession>A0A084WAL3</accession>
<name>A0A084WAL3_ANOSI</name>